<name>A0A6P1BQ94_9BRAD</name>
<dbReference type="AlphaFoldDB" id="A0A6P1BQ94"/>
<sequence length="201" mass="22903">MSTTSALAGLALPAPRFTILDMKQQPNKKVPNAFHVFQHACRFLSTEQYLSNGPGDNDWRGNIALPTLVLSAFAAELFLKCLLILETEKAPANTHQLHVLFRQISHQRQRRIIELWDVEGRPKILGIALIHNLPLDLPNAIDRCSRAFERIRYGYEADWDDVVYYIDLPRITYKVILEIRSDWRPTITPPSPAPPQPLSQG</sequence>
<organism evidence="1 2">
    <name type="scientific">Bradyrhizobium uaiense</name>
    <dbReference type="NCBI Taxonomy" id="2594946"/>
    <lineage>
        <taxon>Bacteria</taxon>
        <taxon>Pseudomonadati</taxon>
        <taxon>Pseudomonadota</taxon>
        <taxon>Alphaproteobacteria</taxon>
        <taxon>Hyphomicrobiales</taxon>
        <taxon>Nitrobacteraceae</taxon>
        <taxon>Bradyrhizobium</taxon>
    </lineage>
</organism>
<proteinExistence type="predicted"/>
<gene>
    <name evidence="1" type="ORF">FNJ47_34070</name>
</gene>
<reference evidence="1 2" key="1">
    <citation type="journal article" date="2020" name="Arch. Microbiol.">
        <title>Bradyrhizobium uaiense sp. nov., a new highly efficient cowpea symbiont.</title>
        <authorList>
            <person name="Cabral Michel D."/>
            <person name="Azarias Guimaraes A."/>
            <person name="Martins da Costa E."/>
            <person name="Soares de Carvalho T."/>
            <person name="Balsanelli E."/>
            <person name="Willems A."/>
            <person name="Maltempi de Souza E."/>
            <person name="de Souza Moreira F.M."/>
        </authorList>
    </citation>
    <scope>NUCLEOTIDE SEQUENCE [LARGE SCALE GENOMIC DNA]</scope>
    <source>
        <strain evidence="1 2">UFLA 03-164</strain>
    </source>
</reference>
<dbReference type="EMBL" id="VKHP01000191">
    <property type="protein sequence ID" value="NEV00698.1"/>
    <property type="molecule type" value="Genomic_DNA"/>
</dbReference>
<evidence type="ECO:0008006" key="3">
    <source>
        <dbReference type="Google" id="ProtNLM"/>
    </source>
</evidence>
<accession>A0A6P1BQ94</accession>
<dbReference type="Proteomes" id="UP000468531">
    <property type="component" value="Unassembled WGS sequence"/>
</dbReference>
<keyword evidence="2" id="KW-1185">Reference proteome</keyword>
<comment type="caution">
    <text evidence="1">The sequence shown here is derived from an EMBL/GenBank/DDBJ whole genome shotgun (WGS) entry which is preliminary data.</text>
</comment>
<evidence type="ECO:0000313" key="2">
    <source>
        <dbReference type="Proteomes" id="UP000468531"/>
    </source>
</evidence>
<protein>
    <recommendedName>
        <fullName evidence="3">HEPN domain-containing protein</fullName>
    </recommendedName>
</protein>
<evidence type="ECO:0000313" key="1">
    <source>
        <dbReference type="EMBL" id="NEV00698.1"/>
    </source>
</evidence>
<dbReference type="RefSeq" id="WP_163160245.1">
    <property type="nucleotide sequence ID" value="NZ_VKHP01000191.1"/>
</dbReference>